<dbReference type="Pfam" id="PF03730">
    <property type="entry name" value="Ku_C"/>
    <property type="match status" value="1"/>
</dbReference>
<dbReference type="PANTHER" id="PTHR12604:SF2">
    <property type="entry name" value="X-RAY REPAIR CROSS-COMPLEMENTING PROTEIN 6"/>
    <property type="match status" value="1"/>
</dbReference>
<keyword evidence="11" id="KW-0234">DNA repair</keyword>
<evidence type="ECO:0000256" key="9">
    <source>
        <dbReference type="ARBA" id="ARBA00023125"/>
    </source>
</evidence>
<dbReference type="InterPro" id="IPR006164">
    <property type="entry name" value="DNA_bd_Ku70/Ku80"/>
</dbReference>
<evidence type="ECO:0000256" key="7">
    <source>
        <dbReference type="ARBA" id="ARBA00022806"/>
    </source>
</evidence>
<dbReference type="Pfam" id="PF02037">
    <property type="entry name" value="SAP"/>
    <property type="match status" value="1"/>
</dbReference>
<dbReference type="SUPFAM" id="SSF53300">
    <property type="entry name" value="vWA-like"/>
    <property type="match status" value="1"/>
</dbReference>
<dbReference type="InterPro" id="IPR016194">
    <property type="entry name" value="SPOC-like_C_dom_sf"/>
</dbReference>
<evidence type="ECO:0000256" key="1">
    <source>
        <dbReference type="ARBA" id="ARBA00004123"/>
    </source>
</evidence>
<dbReference type="InterPro" id="IPR006165">
    <property type="entry name" value="Ku70"/>
</dbReference>
<dbReference type="GO" id="GO:0003678">
    <property type="term" value="F:DNA helicase activity"/>
    <property type="evidence" value="ECO:0007669"/>
    <property type="project" value="UniProtKB-EC"/>
</dbReference>
<comment type="subcellular location">
    <subcellularLocation>
        <location evidence="1">Nucleus</location>
    </subcellularLocation>
</comment>
<dbReference type="Pfam" id="PF02735">
    <property type="entry name" value="Ku"/>
    <property type="match status" value="1"/>
</dbReference>
<dbReference type="Proteomes" id="UP000631114">
    <property type="component" value="Unassembled WGS sequence"/>
</dbReference>
<dbReference type="FunFam" id="1.10.720.30:FF:000021">
    <property type="entry name" value="ATP-dependent DNA helicase 2 subunit KU70"/>
    <property type="match status" value="1"/>
</dbReference>
<reference evidence="15 16" key="1">
    <citation type="submission" date="2020-10" db="EMBL/GenBank/DDBJ databases">
        <title>The Coptis chinensis genome and diversification of protoberbering-type alkaloids.</title>
        <authorList>
            <person name="Wang B."/>
            <person name="Shu S."/>
            <person name="Song C."/>
            <person name="Liu Y."/>
        </authorList>
    </citation>
    <scope>NUCLEOTIDE SEQUENCE [LARGE SCALE GENOMIC DNA]</scope>
    <source>
        <strain evidence="15">HL-2020</strain>
        <tissue evidence="15">Leaf</tissue>
    </source>
</reference>
<dbReference type="PANTHER" id="PTHR12604">
    <property type="entry name" value="KU AUTOANTIGEN DNA HELICASE"/>
    <property type="match status" value="1"/>
</dbReference>
<dbReference type="GO" id="GO:0005524">
    <property type="term" value="F:ATP binding"/>
    <property type="evidence" value="ECO:0007669"/>
    <property type="project" value="UniProtKB-KW"/>
</dbReference>
<dbReference type="EC" id="3.6.4.12" evidence="3"/>
<evidence type="ECO:0000256" key="6">
    <source>
        <dbReference type="ARBA" id="ARBA00022801"/>
    </source>
</evidence>
<dbReference type="GO" id="GO:0006303">
    <property type="term" value="P:double-strand break repair via nonhomologous end joining"/>
    <property type="evidence" value="ECO:0007669"/>
    <property type="project" value="InterPro"/>
</dbReference>
<dbReference type="GO" id="GO:0003690">
    <property type="term" value="F:double-stranded DNA binding"/>
    <property type="evidence" value="ECO:0007669"/>
    <property type="project" value="TreeGrafter"/>
</dbReference>
<evidence type="ECO:0000259" key="14">
    <source>
        <dbReference type="PROSITE" id="PS50800"/>
    </source>
</evidence>
<dbReference type="Gene3D" id="1.10.720.30">
    <property type="entry name" value="SAP domain"/>
    <property type="match status" value="1"/>
</dbReference>
<dbReference type="InterPro" id="IPR005161">
    <property type="entry name" value="Ku_N"/>
</dbReference>
<dbReference type="AlphaFoldDB" id="A0A835HXB7"/>
<feature type="domain" description="SAP" evidence="14">
    <location>
        <begin position="478"/>
        <end position="512"/>
    </location>
</feature>
<dbReference type="EMBL" id="JADFTS010000005">
    <property type="protein sequence ID" value="KAF9606093.1"/>
    <property type="molecule type" value="Genomic_DNA"/>
</dbReference>
<comment type="catalytic activity">
    <reaction evidence="13">
        <text>ATP + H2O = ADP + phosphate + H(+)</text>
        <dbReference type="Rhea" id="RHEA:13065"/>
        <dbReference type="ChEBI" id="CHEBI:15377"/>
        <dbReference type="ChEBI" id="CHEBI:15378"/>
        <dbReference type="ChEBI" id="CHEBI:30616"/>
        <dbReference type="ChEBI" id="CHEBI:43474"/>
        <dbReference type="ChEBI" id="CHEBI:456216"/>
        <dbReference type="EC" id="3.6.4.12"/>
    </reaction>
</comment>
<dbReference type="GO" id="GO:0003684">
    <property type="term" value="F:damaged DNA binding"/>
    <property type="evidence" value="ECO:0007669"/>
    <property type="project" value="InterPro"/>
</dbReference>
<dbReference type="InterPro" id="IPR003034">
    <property type="entry name" value="SAP_dom"/>
</dbReference>
<dbReference type="GO" id="GO:0000723">
    <property type="term" value="P:telomere maintenance"/>
    <property type="evidence" value="ECO:0007669"/>
    <property type="project" value="InterPro"/>
</dbReference>
<evidence type="ECO:0000256" key="11">
    <source>
        <dbReference type="ARBA" id="ARBA00023204"/>
    </source>
</evidence>
<dbReference type="Gene3D" id="3.40.50.410">
    <property type="entry name" value="von Willebrand factor, type A domain"/>
    <property type="match status" value="1"/>
</dbReference>
<evidence type="ECO:0000256" key="13">
    <source>
        <dbReference type="ARBA" id="ARBA00047995"/>
    </source>
</evidence>
<comment type="similarity">
    <text evidence="2">Belongs to the ku70 family.</text>
</comment>
<evidence type="ECO:0000256" key="2">
    <source>
        <dbReference type="ARBA" id="ARBA00005240"/>
    </source>
</evidence>
<evidence type="ECO:0000256" key="8">
    <source>
        <dbReference type="ARBA" id="ARBA00022840"/>
    </source>
</evidence>
<keyword evidence="7" id="KW-0347">Helicase</keyword>
<comment type="caution">
    <text evidence="15">The sequence shown here is derived from an EMBL/GenBank/DDBJ whole genome shotgun (WGS) entry which is preliminary data.</text>
</comment>
<dbReference type="InterPro" id="IPR036465">
    <property type="entry name" value="vWFA_dom_sf"/>
</dbReference>
<dbReference type="GO" id="GO:0006310">
    <property type="term" value="P:DNA recombination"/>
    <property type="evidence" value="ECO:0007669"/>
    <property type="project" value="UniProtKB-KW"/>
</dbReference>
<keyword evidence="6" id="KW-0378">Hydrolase</keyword>
<dbReference type="Pfam" id="PF03731">
    <property type="entry name" value="Ku_N"/>
    <property type="match status" value="1"/>
</dbReference>
<gene>
    <name evidence="15" type="ORF">IFM89_023116</name>
</gene>
<dbReference type="SUPFAM" id="SSF68906">
    <property type="entry name" value="SAP domain"/>
    <property type="match status" value="1"/>
</dbReference>
<dbReference type="PIRSF" id="PIRSF003033">
    <property type="entry name" value="Ku70"/>
    <property type="match status" value="1"/>
</dbReference>
<dbReference type="SMART" id="SM00513">
    <property type="entry name" value="SAP"/>
    <property type="match status" value="1"/>
</dbReference>
<keyword evidence="4" id="KW-0547">Nucleotide-binding</keyword>
<accession>A0A835HXB7</accession>
<keyword evidence="9" id="KW-0238">DNA-binding</keyword>
<keyword evidence="10" id="KW-0233">DNA recombination</keyword>
<keyword evidence="5" id="KW-0227">DNA damage</keyword>
<dbReference type="GO" id="GO:0042162">
    <property type="term" value="F:telomeric DNA binding"/>
    <property type="evidence" value="ECO:0007669"/>
    <property type="project" value="InterPro"/>
</dbReference>
<dbReference type="OrthoDB" id="3249161at2759"/>
<dbReference type="PROSITE" id="PS50800">
    <property type="entry name" value="SAP"/>
    <property type="match status" value="1"/>
</dbReference>
<dbReference type="InterPro" id="IPR005160">
    <property type="entry name" value="Ku_C"/>
</dbReference>
<dbReference type="InterPro" id="IPR036361">
    <property type="entry name" value="SAP_dom_sf"/>
</dbReference>
<keyword evidence="12" id="KW-0539">Nucleus</keyword>
<proteinExistence type="inferred from homology"/>
<evidence type="ECO:0000313" key="16">
    <source>
        <dbReference type="Proteomes" id="UP000631114"/>
    </source>
</evidence>
<protein>
    <recommendedName>
        <fullName evidence="3">DNA helicase</fullName>
        <ecNumber evidence="3">3.6.4.12</ecNumber>
    </recommendedName>
</protein>
<evidence type="ECO:0000256" key="12">
    <source>
        <dbReference type="ARBA" id="ARBA00023242"/>
    </source>
</evidence>
<dbReference type="GO" id="GO:0016787">
    <property type="term" value="F:hydrolase activity"/>
    <property type="evidence" value="ECO:0007669"/>
    <property type="project" value="UniProtKB-KW"/>
</dbReference>
<name>A0A835HXB7_9MAGN</name>
<keyword evidence="16" id="KW-1185">Reference proteome</keyword>
<dbReference type="SUPFAM" id="SSF100939">
    <property type="entry name" value="SPOC domain-like"/>
    <property type="match status" value="1"/>
</dbReference>
<evidence type="ECO:0000256" key="5">
    <source>
        <dbReference type="ARBA" id="ARBA00022763"/>
    </source>
</evidence>
<evidence type="ECO:0000313" key="15">
    <source>
        <dbReference type="EMBL" id="KAF9606093.1"/>
    </source>
</evidence>
<dbReference type="GO" id="GO:0043564">
    <property type="term" value="C:Ku70:Ku80 complex"/>
    <property type="evidence" value="ECO:0007669"/>
    <property type="project" value="InterPro"/>
</dbReference>
<dbReference type="Gene3D" id="1.10.1600.10">
    <property type="match status" value="1"/>
</dbReference>
<organism evidence="15 16">
    <name type="scientific">Coptis chinensis</name>
    <dbReference type="NCBI Taxonomy" id="261450"/>
    <lineage>
        <taxon>Eukaryota</taxon>
        <taxon>Viridiplantae</taxon>
        <taxon>Streptophyta</taxon>
        <taxon>Embryophyta</taxon>
        <taxon>Tracheophyta</taxon>
        <taxon>Spermatophyta</taxon>
        <taxon>Magnoliopsida</taxon>
        <taxon>Ranunculales</taxon>
        <taxon>Ranunculaceae</taxon>
        <taxon>Coptidoideae</taxon>
        <taxon>Coptis</taxon>
    </lineage>
</organism>
<dbReference type="CDD" id="cd01458">
    <property type="entry name" value="vWA_ku"/>
    <property type="match status" value="1"/>
</dbReference>
<dbReference type="SMART" id="SM00559">
    <property type="entry name" value="Ku78"/>
    <property type="match status" value="1"/>
</dbReference>
<dbReference type="FunFam" id="1.10.1600.10:FF:000003">
    <property type="entry name" value="ATP-dependent DNA helicase 2 subunit KU70"/>
    <property type="match status" value="1"/>
</dbReference>
<dbReference type="FunFam" id="3.40.50.410:FF:000068">
    <property type="entry name" value="ATP-dependent DNA helicase 2 subunit KU70"/>
    <property type="match status" value="1"/>
</dbReference>
<evidence type="ECO:0000256" key="10">
    <source>
        <dbReference type="ARBA" id="ARBA00023172"/>
    </source>
</evidence>
<evidence type="ECO:0000256" key="4">
    <source>
        <dbReference type="ARBA" id="ARBA00022741"/>
    </source>
</evidence>
<keyword evidence="8" id="KW-0067">ATP-binding</keyword>
<sequence length="514" mass="57640">MEIDPEDLFRDDEDDPENQFLLQGRDYNKEMIVYLIDASPKMFTLIPKSDGQEENHFSIAVNCICQSLKTQIIGRSYDEVAICFYNTREKKNLQDLSGVYVFNVAEREDLDNPTARLIKEFDSIEETFMKAIGSQYGIISGSRENSLYNALWAAQALLRKGSAKTSDKRMLLFTNEDDPFGSIRGGTKADMIRTTLQRAKDAQDLGISVELLPLSRPDEEFGVSTFYADLIGLEGEDLALFIPSAGERENIKFSTEELTQIKRVSTGHLRLLGFKPLSCLKDYYNLKPSTFIFPSDDEIFGSTSIFIALHRSMVRLERFALAFFGSSSHPQLVALVAQVHAAVGSAAPRATEDQIQKATALMKRDVDLKEFSVCQFANPALQRHYAVLQALALDEDEMPELKDETLPDEQGMARSGVVNALEEFKVSVFGENYDQEEADALSSKTESDAAKKRKAIHENAAKESEQYDWAELADSGKLKDLTVVELKYYLTAHSLPLTGKKEILISRILTHLGK</sequence>
<evidence type="ECO:0000256" key="3">
    <source>
        <dbReference type="ARBA" id="ARBA00012551"/>
    </source>
</evidence>